<sequence length="215" mass="24707">MRFVAKDREPDSLAAWKEQVNEEWTPSYPDLQNPEKRDVHLALLTEQGGTCCYCGRRISLEESHIEHFVPQEASEDLALEYRNLHASCIRALTPRLPLHCGHAKGQHLDLKRSISPLDPAYEHRFRYALDGGLLPANEADENARYMIDLLKLDIAALRNRREAILAGMFDNEFLASATDEDLEKIRETYRTRDGDRNFQDFAHVIARFAEQLMGV</sequence>
<dbReference type="Gene3D" id="1.10.30.50">
    <property type="match status" value="1"/>
</dbReference>
<gene>
    <name evidence="1" type="ORF">SAMN05216466_111162</name>
</gene>
<evidence type="ECO:0000313" key="1">
    <source>
        <dbReference type="EMBL" id="SDH61157.1"/>
    </source>
</evidence>
<dbReference type="OrthoDB" id="8617719at2"/>
<evidence type="ECO:0000313" key="2">
    <source>
        <dbReference type="Proteomes" id="UP000199706"/>
    </source>
</evidence>
<dbReference type="Proteomes" id="UP000199706">
    <property type="component" value="Unassembled WGS sequence"/>
</dbReference>
<name>A0A1G8DU17_9BURK</name>
<dbReference type="EMBL" id="FNCJ01000011">
    <property type="protein sequence ID" value="SDH61157.1"/>
    <property type="molecule type" value="Genomic_DNA"/>
</dbReference>
<reference evidence="1 2" key="1">
    <citation type="submission" date="2016-10" db="EMBL/GenBank/DDBJ databases">
        <authorList>
            <person name="de Groot N.N."/>
        </authorList>
    </citation>
    <scope>NUCLEOTIDE SEQUENCE [LARGE SCALE GENOMIC DNA]</scope>
    <source>
        <strain evidence="1 2">LMG 2247</strain>
    </source>
</reference>
<dbReference type="NCBIfam" id="TIGR02646">
    <property type="entry name" value="retron system putative HNH endonuclease"/>
    <property type="match status" value="1"/>
</dbReference>
<dbReference type="AlphaFoldDB" id="A0A1G8DU17"/>
<accession>A0A1G8DU17</accession>
<dbReference type="RefSeq" id="WP_090687003.1">
    <property type="nucleotide sequence ID" value="NZ_CADERL010000017.1"/>
</dbReference>
<proteinExistence type="predicted"/>
<organism evidence="1 2">
    <name type="scientific">Paraburkholderia phenazinium</name>
    <dbReference type="NCBI Taxonomy" id="60549"/>
    <lineage>
        <taxon>Bacteria</taxon>
        <taxon>Pseudomonadati</taxon>
        <taxon>Pseudomonadota</taxon>
        <taxon>Betaproteobacteria</taxon>
        <taxon>Burkholderiales</taxon>
        <taxon>Burkholderiaceae</taxon>
        <taxon>Paraburkholderia</taxon>
    </lineage>
</organism>
<dbReference type="InterPro" id="IPR013467">
    <property type="entry name" value="HNH78-like"/>
</dbReference>
<protein>
    <submittedName>
        <fullName evidence="1">TIGR02646 family protein</fullName>
    </submittedName>
</protein>